<evidence type="ECO:0000313" key="2">
    <source>
        <dbReference type="EnsemblPlants" id="AES87031"/>
    </source>
</evidence>
<protein>
    <submittedName>
        <fullName evidence="1 2">Uncharacterized protein</fullName>
    </submittedName>
</protein>
<dbReference type="HOGENOM" id="CLU_2149574_0_0_1"/>
<dbReference type="EnsemblPlants" id="AES87031">
    <property type="protein sequence ID" value="AES87031"/>
    <property type="gene ID" value="MTR_4g019290"/>
</dbReference>
<gene>
    <name evidence="1" type="ordered locus">MTR_4g019290</name>
</gene>
<evidence type="ECO:0000313" key="1">
    <source>
        <dbReference type="EMBL" id="AES87031.1"/>
    </source>
</evidence>
<accession>G7JS92</accession>
<sequence length="112" mass="12726">MSFIVKSYTAPIAARNVLIPCLQFEIGFLIEATMRVDRQDIWQSNIFEGKTFPNNSKYLAIVGDGKHAYSPLSCSTFLIMSMSLSTLQTQCGFEVDLLYILLRMSNYDTHED</sequence>
<evidence type="ECO:0000313" key="3">
    <source>
        <dbReference type="Proteomes" id="UP000002051"/>
    </source>
</evidence>
<reference evidence="2" key="3">
    <citation type="submission" date="2015-04" db="UniProtKB">
        <authorList>
            <consortium name="EnsemblPlants"/>
        </authorList>
    </citation>
    <scope>IDENTIFICATION</scope>
    <source>
        <strain evidence="2">cv. Jemalong A17</strain>
    </source>
</reference>
<name>G7JS92_MEDTR</name>
<dbReference type="PaxDb" id="3880-AES87031"/>
<proteinExistence type="predicted"/>
<dbReference type="Proteomes" id="UP000002051">
    <property type="component" value="Chromosome 4"/>
</dbReference>
<keyword evidence="3" id="KW-1185">Reference proteome</keyword>
<organism evidence="1 3">
    <name type="scientific">Medicago truncatula</name>
    <name type="common">Barrel medic</name>
    <name type="synonym">Medicago tribuloides</name>
    <dbReference type="NCBI Taxonomy" id="3880"/>
    <lineage>
        <taxon>Eukaryota</taxon>
        <taxon>Viridiplantae</taxon>
        <taxon>Streptophyta</taxon>
        <taxon>Embryophyta</taxon>
        <taxon>Tracheophyta</taxon>
        <taxon>Spermatophyta</taxon>
        <taxon>Magnoliopsida</taxon>
        <taxon>eudicotyledons</taxon>
        <taxon>Gunneridae</taxon>
        <taxon>Pentapetalae</taxon>
        <taxon>rosids</taxon>
        <taxon>fabids</taxon>
        <taxon>Fabales</taxon>
        <taxon>Fabaceae</taxon>
        <taxon>Papilionoideae</taxon>
        <taxon>50 kb inversion clade</taxon>
        <taxon>NPAAA clade</taxon>
        <taxon>Hologalegina</taxon>
        <taxon>IRL clade</taxon>
        <taxon>Trifolieae</taxon>
        <taxon>Medicago</taxon>
    </lineage>
</organism>
<dbReference type="EMBL" id="CM001220">
    <property type="protein sequence ID" value="AES87031.1"/>
    <property type="molecule type" value="Genomic_DNA"/>
</dbReference>
<reference evidence="1 3" key="1">
    <citation type="journal article" date="2011" name="Nature">
        <title>The Medicago genome provides insight into the evolution of rhizobial symbioses.</title>
        <authorList>
            <person name="Young N.D."/>
            <person name="Debelle F."/>
            <person name="Oldroyd G.E."/>
            <person name="Geurts R."/>
            <person name="Cannon S.B."/>
            <person name="Udvardi M.K."/>
            <person name="Benedito V.A."/>
            <person name="Mayer K.F."/>
            <person name="Gouzy J."/>
            <person name="Schoof H."/>
            <person name="Van de Peer Y."/>
            <person name="Proost S."/>
            <person name="Cook D.R."/>
            <person name="Meyers B.C."/>
            <person name="Spannagl M."/>
            <person name="Cheung F."/>
            <person name="De Mita S."/>
            <person name="Krishnakumar V."/>
            <person name="Gundlach H."/>
            <person name="Zhou S."/>
            <person name="Mudge J."/>
            <person name="Bharti A.K."/>
            <person name="Murray J.D."/>
            <person name="Naoumkina M.A."/>
            <person name="Rosen B."/>
            <person name="Silverstein K.A."/>
            <person name="Tang H."/>
            <person name="Rombauts S."/>
            <person name="Zhao P.X."/>
            <person name="Zhou P."/>
            <person name="Barbe V."/>
            <person name="Bardou P."/>
            <person name="Bechner M."/>
            <person name="Bellec A."/>
            <person name="Berger A."/>
            <person name="Berges H."/>
            <person name="Bidwell S."/>
            <person name="Bisseling T."/>
            <person name="Choisne N."/>
            <person name="Couloux A."/>
            <person name="Denny R."/>
            <person name="Deshpande S."/>
            <person name="Dai X."/>
            <person name="Doyle J.J."/>
            <person name="Dudez A.M."/>
            <person name="Farmer A.D."/>
            <person name="Fouteau S."/>
            <person name="Franken C."/>
            <person name="Gibelin C."/>
            <person name="Gish J."/>
            <person name="Goldstein S."/>
            <person name="Gonzalez A.J."/>
            <person name="Green P.J."/>
            <person name="Hallab A."/>
            <person name="Hartog M."/>
            <person name="Hua A."/>
            <person name="Humphray S.J."/>
            <person name="Jeong D.H."/>
            <person name="Jing Y."/>
            <person name="Jocker A."/>
            <person name="Kenton S.M."/>
            <person name="Kim D.J."/>
            <person name="Klee K."/>
            <person name="Lai H."/>
            <person name="Lang C."/>
            <person name="Lin S."/>
            <person name="Macmil S.L."/>
            <person name="Magdelenat G."/>
            <person name="Matthews L."/>
            <person name="McCorrison J."/>
            <person name="Monaghan E.L."/>
            <person name="Mun J.H."/>
            <person name="Najar F.Z."/>
            <person name="Nicholson C."/>
            <person name="Noirot C."/>
            <person name="O'Bleness M."/>
            <person name="Paule C.R."/>
            <person name="Poulain J."/>
            <person name="Prion F."/>
            <person name="Qin B."/>
            <person name="Qu C."/>
            <person name="Retzel E.F."/>
            <person name="Riddle C."/>
            <person name="Sallet E."/>
            <person name="Samain S."/>
            <person name="Samson N."/>
            <person name="Sanders I."/>
            <person name="Saurat O."/>
            <person name="Scarpelli C."/>
            <person name="Schiex T."/>
            <person name="Segurens B."/>
            <person name="Severin A.J."/>
            <person name="Sherrier D.J."/>
            <person name="Shi R."/>
            <person name="Sims S."/>
            <person name="Singer S.R."/>
            <person name="Sinharoy S."/>
            <person name="Sterck L."/>
            <person name="Viollet A."/>
            <person name="Wang B.B."/>
            <person name="Wang K."/>
            <person name="Wang M."/>
            <person name="Wang X."/>
            <person name="Warfsmann J."/>
            <person name="Weissenbach J."/>
            <person name="White D.D."/>
            <person name="White J.D."/>
            <person name="Wiley G.B."/>
            <person name="Wincker P."/>
            <person name="Xing Y."/>
            <person name="Yang L."/>
            <person name="Yao Z."/>
            <person name="Ying F."/>
            <person name="Zhai J."/>
            <person name="Zhou L."/>
            <person name="Zuber A."/>
            <person name="Denarie J."/>
            <person name="Dixon R.A."/>
            <person name="May G.D."/>
            <person name="Schwartz D.C."/>
            <person name="Rogers J."/>
            <person name="Quetier F."/>
            <person name="Town C.D."/>
            <person name="Roe B.A."/>
        </authorList>
    </citation>
    <scope>NUCLEOTIDE SEQUENCE [LARGE SCALE GENOMIC DNA]</scope>
    <source>
        <strain evidence="1">A17</strain>
        <strain evidence="2 3">cv. Jemalong A17</strain>
    </source>
</reference>
<dbReference type="AlphaFoldDB" id="G7JS92"/>
<reference evidence="1 3" key="2">
    <citation type="journal article" date="2014" name="BMC Genomics">
        <title>An improved genome release (version Mt4.0) for the model legume Medicago truncatula.</title>
        <authorList>
            <person name="Tang H."/>
            <person name="Krishnakumar V."/>
            <person name="Bidwell S."/>
            <person name="Rosen B."/>
            <person name="Chan A."/>
            <person name="Zhou S."/>
            <person name="Gentzbittel L."/>
            <person name="Childs K.L."/>
            <person name="Yandell M."/>
            <person name="Gundlach H."/>
            <person name="Mayer K.F."/>
            <person name="Schwartz D.C."/>
            <person name="Town C.D."/>
        </authorList>
    </citation>
    <scope>GENOME REANNOTATION</scope>
    <source>
        <strain evidence="2 3">cv. Jemalong A17</strain>
    </source>
</reference>